<keyword evidence="1" id="KW-0808">Transferase</keyword>
<dbReference type="GO" id="GO:0005507">
    <property type="term" value="F:copper ion binding"/>
    <property type="evidence" value="ECO:0007669"/>
    <property type="project" value="TreeGrafter"/>
</dbReference>
<comment type="caution">
    <text evidence="1">The sequence shown here is derived from an EMBL/GenBank/DDBJ whole genome shotgun (WGS) entry which is preliminary data.</text>
</comment>
<dbReference type="Proteomes" id="UP000245793">
    <property type="component" value="Unassembled WGS sequence"/>
</dbReference>
<dbReference type="GO" id="GO:0046870">
    <property type="term" value="F:cadmium ion binding"/>
    <property type="evidence" value="ECO:0007669"/>
    <property type="project" value="TreeGrafter"/>
</dbReference>
<dbReference type="InterPro" id="IPR025542">
    <property type="entry name" value="YacH"/>
</dbReference>
<evidence type="ECO:0000313" key="2">
    <source>
        <dbReference type="Proteomes" id="UP000245793"/>
    </source>
</evidence>
<dbReference type="AlphaFoldDB" id="A0A2U1E238"/>
<dbReference type="PANTHER" id="PTHR38430">
    <property type="entry name" value="PROTEIN-ARGININE KINASE ACTIVATOR PROTEIN"/>
    <property type="match status" value="1"/>
</dbReference>
<protein>
    <submittedName>
        <fullName evidence="1">Protein-arginine kinase activator protein McsA</fullName>
    </submittedName>
</protein>
<reference evidence="1 2" key="1">
    <citation type="submission" date="2018-04" db="EMBL/GenBank/DDBJ databases">
        <title>Genomic Encyclopedia of Type Strains, Phase IV (KMG-IV): sequencing the most valuable type-strain genomes for metagenomic binning, comparative biology and taxonomic classification.</title>
        <authorList>
            <person name="Goeker M."/>
        </authorList>
    </citation>
    <scope>NUCLEOTIDE SEQUENCE [LARGE SCALE GENOMIC DNA]</scope>
    <source>
        <strain evidence="1 2">DSM 20705</strain>
    </source>
</reference>
<sequence>MKNRNLYNDANGGENHNRVDVNVVLSDDIMNFLKGLEKLASDGDEDSNEKECPKCHRKWADISLRMAVGCEVCYKVFKKEISEAMKNRNLYPMLQKRDEFADLKRDLEVAIRLEEYEKAEEIKKKLEEAAHGNSRI</sequence>
<dbReference type="GO" id="GO:0008270">
    <property type="term" value="F:zinc ion binding"/>
    <property type="evidence" value="ECO:0007669"/>
    <property type="project" value="TreeGrafter"/>
</dbReference>
<dbReference type="RefSeq" id="WP_116480304.1">
    <property type="nucleotide sequence ID" value="NZ_QEKV01000007.1"/>
</dbReference>
<gene>
    <name evidence="1" type="ORF">C7381_10712</name>
</gene>
<keyword evidence="1" id="KW-0418">Kinase</keyword>
<proteinExistence type="predicted"/>
<evidence type="ECO:0000313" key="1">
    <source>
        <dbReference type="EMBL" id="PVY94016.1"/>
    </source>
</evidence>
<dbReference type="EMBL" id="QEKV01000007">
    <property type="protein sequence ID" value="PVY94016.1"/>
    <property type="molecule type" value="Genomic_DNA"/>
</dbReference>
<dbReference type="GO" id="GO:0050897">
    <property type="term" value="F:cobalt ion binding"/>
    <property type="evidence" value="ECO:0007669"/>
    <property type="project" value="TreeGrafter"/>
</dbReference>
<name>A0A2U1E238_9FIRM</name>
<dbReference type="GO" id="GO:1990169">
    <property type="term" value="P:stress response to copper ion"/>
    <property type="evidence" value="ECO:0007669"/>
    <property type="project" value="TreeGrafter"/>
</dbReference>
<dbReference type="PANTHER" id="PTHR38430:SF1">
    <property type="entry name" value="PROTEIN-ARGININE KINASE ACTIVATOR PROTEIN"/>
    <property type="match status" value="1"/>
</dbReference>
<accession>A0A2U1E238</accession>
<organism evidence="1 2">
    <name type="scientific">Ezakiella coagulans</name>
    <dbReference type="NCBI Taxonomy" id="46507"/>
    <lineage>
        <taxon>Bacteria</taxon>
        <taxon>Bacillati</taxon>
        <taxon>Bacillota</taxon>
        <taxon>Tissierellia</taxon>
        <taxon>Ezakiella</taxon>
    </lineage>
</organism>
<dbReference type="GO" id="GO:1990170">
    <property type="term" value="P:stress response to cadmium ion"/>
    <property type="evidence" value="ECO:0007669"/>
    <property type="project" value="TreeGrafter"/>
</dbReference>
<dbReference type="GO" id="GO:0016301">
    <property type="term" value="F:kinase activity"/>
    <property type="evidence" value="ECO:0007669"/>
    <property type="project" value="UniProtKB-KW"/>
</dbReference>
<keyword evidence="2" id="KW-1185">Reference proteome</keyword>